<dbReference type="EMBL" id="CM042009">
    <property type="protein sequence ID" value="KAI3788703.1"/>
    <property type="molecule type" value="Genomic_DNA"/>
</dbReference>
<name>A0ACB9H037_CICIN</name>
<reference evidence="1 2" key="2">
    <citation type="journal article" date="2022" name="Mol. Ecol. Resour.">
        <title>The genomes of chicory, endive, great burdock and yacon provide insights into Asteraceae paleo-polyploidization history and plant inulin production.</title>
        <authorList>
            <person name="Fan W."/>
            <person name="Wang S."/>
            <person name="Wang H."/>
            <person name="Wang A."/>
            <person name="Jiang F."/>
            <person name="Liu H."/>
            <person name="Zhao H."/>
            <person name="Xu D."/>
            <person name="Zhang Y."/>
        </authorList>
    </citation>
    <scope>NUCLEOTIDE SEQUENCE [LARGE SCALE GENOMIC DNA]</scope>
    <source>
        <strain evidence="2">cv. Punajuju</strain>
        <tissue evidence="1">Leaves</tissue>
    </source>
</reference>
<organism evidence="1 2">
    <name type="scientific">Cichorium intybus</name>
    <name type="common">Chicory</name>
    <dbReference type="NCBI Taxonomy" id="13427"/>
    <lineage>
        <taxon>Eukaryota</taxon>
        <taxon>Viridiplantae</taxon>
        <taxon>Streptophyta</taxon>
        <taxon>Embryophyta</taxon>
        <taxon>Tracheophyta</taxon>
        <taxon>Spermatophyta</taxon>
        <taxon>Magnoliopsida</taxon>
        <taxon>eudicotyledons</taxon>
        <taxon>Gunneridae</taxon>
        <taxon>Pentapetalae</taxon>
        <taxon>asterids</taxon>
        <taxon>campanulids</taxon>
        <taxon>Asterales</taxon>
        <taxon>Asteraceae</taxon>
        <taxon>Cichorioideae</taxon>
        <taxon>Cichorieae</taxon>
        <taxon>Cichoriinae</taxon>
        <taxon>Cichorium</taxon>
    </lineage>
</organism>
<reference evidence="2" key="1">
    <citation type="journal article" date="2022" name="Mol. Ecol. Resour.">
        <title>The genomes of chicory, endive, great burdock and yacon provide insights into Asteraceae palaeo-polyploidization history and plant inulin production.</title>
        <authorList>
            <person name="Fan W."/>
            <person name="Wang S."/>
            <person name="Wang H."/>
            <person name="Wang A."/>
            <person name="Jiang F."/>
            <person name="Liu H."/>
            <person name="Zhao H."/>
            <person name="Xu D."/>
            <person name="Zhang Y."/>
        </authorList>
    </citation>
    <scope>NUCLEOTIDE SEQUENCE [LARGE SCALE GENOMIC DNA]</scope>
    <source>
        <strain evidence="2">cv. Punajuju</strain>
    </source>
</reference>
<evidence type="ECO:0000313" key="2">
    <source>
        <dbReference type="Proteomes" id="UP001055811"/>
    </source>
</evidence>
<protein>
    <submittedName>
        <fullName evidence="1">Uncharacterized protein</fullName>
    </submittedName>
</protein>
<dbReference type="Proteomes" id="UP001055811">
    <property type="component" value="Linkage Group LG01"/>
</dbReference>
<sequence length="132" mass="15262">MEEVQGFEKDSNLNAFDIISFSRGCNLSGFFNHNAEDEREVSFMSRHTFDAIILKLEEMAKSWKLQVLKRNVVLLRIEGLEKGINDVLAIYFEIYEIMPDLHLIEVKGLGGDKFRFLEIVNEHIRPALMSVV</sequence>
<accession>A0ACB9H037</accession>
<evidence type="ECO:0000313" key="1">
    <source>
        <dbReference type="EMBL" id="KAI3788703.1"/>
    </source>
</evidence>
<gene>
    <name evidence="1" type="ORF">L2E82_01476</name>
</gene>
<keyword evidence="2" id="KW-1185">Reference proteome</keyword>
<proteinExistence type="predicted"/>
<comment type="caution">
    <text evidence="1">The sequence shown here is derived from an EMBL/GenBank/DDBJ whole genome shotgun (WGS) entry which is preliminary data.</text>
</comment>